<dbReference type="Pfam" id="PF00400">
    <property type="entry name" value="WD40"/>
    <property type="match status" value="5"/>
</dbReference>
<evidence type="ECO:0000313" key="6">
    <source>
        <dbReference type="Proteomes" id="UP001202328"/>
    </source>
</evidence>
<dbReference type="PROSITE" id="PS50082">
    <property type="entry name" value="WD_REPEATS_2"/>
    <property type="match status" value="3"/>
</dbReference>
<evidence type="ECO:0000256" key="2">
    <source>
        <dbReference type="ARBA" id="ARBA00022737"/>
    </source>
</evidence>
<organism evidence="5 6">
    <name type="scientific">Papaver atlanticum</name>
    <dbReference type="NCBI Taxonomy" id="357466"/>
    <lineage>
        <taxon>Eukaryota</taxon>
        <taxon>Viridiplantae</taxon>
        <taxon>Streptophyta</taxon>
        <taxon>Embryophyta</taxon>
        <taxon>Tracheophyta</taxon>
        <taxon>Spermatophyta</taxon>
        <taxon>Magnoliopsida</taxon>
        <taxon>Ranunculales</taxon>
        <taxon>Papaveraceae</taxon>
        <taxon>Papaveroideae</taxon>
        <taxon>Papaver</taxon>
    </lineage>
</organism>
<gene>
    <name evidence="5" type="ORF">MKW98_016906</name>
</gene>
<evidence type="ECO:0000313" key="5">
    <source>
        <dbReference type="EMBL" id="KAI3960182.1"/>
    </source>
</evidence>
<keyword evidence="2" id="KW-0677">Repeat</keyword>
<reference evidence="5" key="1">
    <citation type="submission" date="2022-04" db="EMBL/GenBank/DDBJ databases">
        <title>A functionally conserved STORR gene fusion in Papaver species that diverged 16.8 million years ago.</title>
        <authorList>
            <person name="Catania T."/>
        </authorList>
    </citation>
    <scope>NUCLEOTIDE SEQUENCE</scope>
    <source>
        <strain evidence="5">S-188037</strain>
    </source>
</reference>
<keyword evidence="1 3" id="KW-0853">WD repeat</keyword>
<dbReference type="AlphaFoldDB" id="A0AAD4TJH1"/>
<evidence type="ECO:0000256" key="4">
    <source>
        <dbReference type="SAM" id="MobiDB-lite"/>
    </source>
</evidence>
<accession>A0AAD4TJH1</accession>
<dbReference type="PANTHER" id="PTHR14221:SF31">
    <property type="entry name" value="TRANSDUCIN_WD40 REPEAT-LIKE SUPERFAMILY PROTEIN"/>
    <property type="match status" value="1"/>
</dbReference>
<keyword evidence="6" id="KW-1185">Reference proteome</keyword>
<protein>
    <submittedName>
        <fullName evidence="5">Uncharacterized protein</fullName>
    </submittedName>
</protein>
<name>A0AAD4TJH1_9MAGN</name>
<feature type="region of interest" description="Disordered" evidence="4">
    <location>
        <begin position="210"/>
        <end position="234"/>
    </location>
</feature>
<evidence type="ECO:0000256" key="3">
    <source>
        <dbReference type="PROSITE-ProRule" id="PRU00221"/>
    </source>
</evidence>
<evidence type="ECO:0000256" key="1">
    <source>
        <dbReference type="ARBA" id="ARBA00022574"/>
    </source>
</evidence>
<feature type="repeat" description="WD" evidence="3">
    <location>
        <begin position="254"/>
        <end position="289"/>
    </location>
</feature>
<sequence>MCVFDVEFRSCTELENMQRFGSQGEEFYFDSVDCVRDSSSGSECESSEESVSLGISGGFDYGIWTNEPGSVRERRNNFLQGMGFGELVDSELGFLKNIEEEMSRNNLGWERISECSGAVSSSEGLYHDNMEEEDIVCCRKDPESRTKVVGTESTQKRFNKTSKSKVLATELAQNRFERMSTPGSNELETSACGEKCKLKSWWKRMMRKSKGRGRVAESNVSDKNHDGPDKNRMKVQNNKKSCVEFTAVYMDQEVEAHKGFIWTMKFSPDGQFLASGGEDGVVRIWRVTSTIALEGGSKFVDKVEDTKHYLGRKKSNPASVIIPKKVFKIEESPVQEFHGHTSDVLDICWSKSNCLLSSSKDNTVRLWQVGSDECRQIFPHNNYVTCVQFNPVNDAYFISGSIDGKVRIWGVSEKRVVDWADVRDIVTAICYQPNGKQGFIVGSIKGRCHFYDSSGSNLQMNAQIRIHCRKKSSNHRITSFQFSPEDSHKIMITSADSKVRIFDGSSVIQKYKGLRRSGSQLSASYTSNGRHIVSVGEDSHVYVWSCDDVSEDPSSKHTKSTSSCEHFYYEGVSVAIPWSGPELDPMDFSIDSSICSSQSDDSFSCSRDSDRFAFGGWFSVDNRGSVTWPEEKLLPGALSGGEQDYRQHEPNQIHNHQAPSESWGLVIVTAGCDGKIRTFHNYGLPVRLEKTSCSRRI</sequence>
<dbReference type="SUPFAM" id="SSF50978">
    <property type="entry name" value="WD40 repeat-like"/>
    <property type="match status" value="1"/>
</dbReference>
<dbReference type="PANTHER" id="PTHR14221">
    <property type="entry name" value="WD REPEAT DOMAIN 44"/>
    <property type="match status" value="1"/>
</dbReference>
<dbReference type="EMBL" id="JAJJMB010000948">
    <property type="protein sequence ID" value="KAI3960182.1"/>
    <property type="molecule type" value="Genomic_DNA"/>
</dbReference>
<dbReference type="PRINTS" id="PR00320">
    <property type="entry name" value="GPROTEINBRPT"/>
</dbReference>
<feature type="repeat" description="WD" evidence="3">
    <location>
        <begin position="337"/>
        <end position="377"/>
    </location>
</feature>
<dbReference type="SMART" id="SM00320">
    <property type="entry name" value="WD40"/>
    <property type="match status" value="6"/>
</dbReference>
<dbReference type="InterPro" id="IPR001680">
    <property type="entry name" value="WD40_rpt"/>
</dbReference>
<comment type="caution">
    <text evidence="5">The sequence shown here is derived from an EMBL/GenBank/DDBJ whole genome shotgun (WGS) entry which is preliminary data.</text>
</comment>
<dbReference type="InterPro" id="IPR040324">
    <property type="entry name" value="WDR44/Dgr2"/>
</dbReference>
<dbReference type="InterPro" id="IPR020472">
    <property type="entry name" value="WD40_PAC1"/>
</dbReference>
<dbReference type="PROSITE" id="PS50294">
    <property type="entry name" value="WD_REPEATS_REGION"/>
    <property type="match status" value="3"/>
</dbReference>
<feature type="repeat" description="WD" evidence="3">
    <location>
        <begin position="377"/>
        <end position="419"/>
    </location>
</feature>
<dbReference type="Gene3D" id="2.130.10.10">
    <property type="entry name" value="YVTN repeat-like/Quinoprotein amine dehydrogenase"/>
    <property type="match status" value="1"/>
</dbReference>
<feature type="compositionally biased region" description="Basic and acidic residues" evidence="4">
    <location>
        <begin position="220"/>
        <end position="232"/>
    </location>
</feature>
<dbReference type="InterPro" id="IPR036322">
    <property type="entry name" value="WD40_repeat_dom_sf"/>
</dbReference>
<dbReference type="InterPro" id="IPR015943">
    <property type="entry name" value="WD40/YVTN_repeat-like_dom_sf"/>
</dbReference>
<proteinExistence type="predicted"/>
<dbReference type="Proteomes" id="UP001202328">
    <property type="component" value="Unassembled WGS sequence"/>
</dbReference>